<evidence type="ECO:0000256" key="1">
    <source>
        <dbReference type="SAM" id="MobiDB-lite"/>
    </source>
</evidence>
<dbReference type="GO" id="GO:0006623">
    <property type="term" value="P:protein targeting to vacuole"/>
    <property type="evidence" value="ECO:0007669"/>
    <property type="project" value="InterPro"/>
</dbReference>
<feature type="compositionally biased region" description="Polar residues" evidence="1">
    <location>
        <begin position="299"/>
        <end position="320"/>
    </location>
</feature>
<comment type="caution">
    <text evidence="4">The sequence shown here is derived from an EMBL/GenBank/DDBJ whole genome shotgun (WGS) entry which is preliminary data.</text>
</comment>
<dbReference type="EMBL" id="MBFU01000057">
    <property type="protein sequence ID" value="PWA02757.1"/>
    <property type="molecule type" value="Genomic_DNA"/>
</dbReference>
<dbReference type="SUPFAM" id="SSF50978">
    <property type="entry name" value="WD40 repeat-like"/>
    <property type="match status" value="1"/>
</dbReference>
<dbReference type="PANTHER" id="PTHR12616">
    <property type="entry name" value="VACUOLAR PROTEIN SORTING VPS41"/>
    <property type="match status" value="1"/>
</dbReference>
<dbReference type="AlphaFoldDB" id="A0A2U1JCC8"/>
<evidence type="ECO:0000313" key="5">
    <source>
        <dbReference type="Proteomes" id="UP000245591"/>
    </source>
</evidence>
<sequence>MESKDTDPKCLSSEDEYEEYEPFFDYKRIRGDLDEIFINDSASISILTEKFLVLGTHWGSIYVLDLKGNIAKKWNSHRAAVTSVSVDIHNEYVLSGSDDGKVVIHELFTNERKIIADHQRPVKAVAIEPLYNKLDGKIVSGGALGQLIVHEERRWPLGKRDVVLDEDKGTIRLIKWNQNIIAVSNEQGIMLYEMQEMIPLTKIDRVSYNINTDLIPCRMRWEDEKTLLIACGNHLQTIEIVQIHRNSTEQKNKDQKITKNIYAKILSTIESDGVIVGAARNKDDRLLLIYPEEVDTEHQQTTSTDSISEQSIINGPSNSQEIKEFNSDENKEICKELDHKKEYTKEFGSHSSKVSLPPPELRVINENFEEESNDVLELPGYEKYNANNYDLILQPNSSVSGEKIWYVISPKQITEVRQKSFKQHISWLTDRSKYKEAYESIIKTVINKEGRFGNLNENLPGETIIEVGLGYSEGLLARKKYSEACESLAFILSNVNNLSNSDQFFEIGPIWEKWAFKFAAFGKLGILVDFIPTNVVGISQTVYEMILADLLNFNVERFCEITQVWPVELYNTKSVELATIDKITKLESAEDDMSHASANSLRLALANILDRAGFIEQALKHFLILHHPGIIERINRENLAPLVRNRAYLLLEYDNYYIKHNHKEHSNYLSDGGSEANKENILDLGLCGEGINLLISNIVSIPPSHVIPQLLKWPIYMHLYLHLLRLRDPDAGGQFADMQDFCGVVNITHWVKRVGYVNLED</sequence>
<name>A0A2U1JCC8_SMIAN</name>
<dbReference type="InterPro" id="IPR015943">
    <property type="entry name" value="WD40/YVTN_repeat-like_dom_sf"/>
</dbReference>
<keyword evidence="5" id="KW-1185">Reference proteome</keyword>
<dbReference type="SMART" id="SM00320">
    <property type="entry name" value="WD40"/>
    <property type="match status" value="1"/>
</dbReference>
<dbReference type="GO" id="GO:0005770">
    <property type="term" value="C:late endosome"/>
    <property type="evidence" value="ECO:0007669"/>
    <property type="project" value="TreeGrafter"/>
</dbReference>
<organism evidence="4 5">
    <name type="scientific">Smittium angustum</name>
    <dbReference type="NCBI Taxonomy" id="133377"/>
    <lineage>
        <taxon>Eukaryota</taxon>
        <taxon>Fungi</taxon>
        <taxon>Fungi incertae sedis</taxon>
        <taxon>Zoopagomycota</taxon>
        <taxon>Kickxellomycotina</taxon>
        <taxon>Harpellomycetes</taxon>
        <taxon>Harpellales</taxon>
        <taxon>Legeriomycetaceae</taxon>
        <taxon>Smittium</taxon>
    </lineage>
</organism>
<evidence type="ECO:0000313" key="3">
    <source>
        <dbReference type="EMBL" id="PWA00208.1"/>
    </source>
</evidence>
<dbReference type="Gene3D" id="2.130.10.10">
    <property type="entry name" value="YVTN repeat-like/Quinoprotein amine dehydrogenase"/>
    <property type="match status" value="1"/>
</dbReference>
<reference evidence="4 5" key="1">
    <citation type="journal article" date="2018" name="MBio">
        <title>Comparative Genomics Reveals the Core Gene Toolbox for the Fungus-Insect Symbiosis.</title>
        <authorList>
            <person name="Wang Y."/>
            <person name="Stata M."/>
            <person name="Wang W."/>
            <person name="Stajich J.E."/>
            <person name="White M.M."/>
            <person name="Moncalvo J.M."/>
        </authorList>
    </citation>
    <scope>NUCLEOTIDE SEQUENCE [LARGE SCALE GENOMIC DNA]</scope>
    <source>
        <strain evidence="4 5">AUS-126-30</strain>
    </source>
</reference>
<dbReference type="InterPro" id="IPR036322">
    <property type="entry name" value="WD40_repeat_dom_sf"/>
</dbReference>
<dbReference type="InterPro" id="IPR057780">
    <property type="entry name" value="Beta-prop_Vps41"/>
</dbReference>
<dbReference type="GO" id="GO:0030897">
    <property type="term" value="C:HOPS complex"/>
    <property type="evidence" value="ECO:0007669"/>
    <property type="project" value="TreeGrafter"/>
</dbReference>
<gene>
    <name evidence="4" type="ORF">BB558_001094</name>
    <name evidence="3" type="ORF">BB558_003746</name>
</gene>
<dbReference type="InterPro" id="IPR001680">
    <property type="entry name" value="WD40_rpt"/>
</dbReference>
<dbReference type="Proteomes" id="UP000245591">
    <property type="component" value="Unassembled WGS sequence"/>
</dbReference>
<dbReference type="Pfam" id="PF23411">
    <property type="entry name" value="Beta-prop_Vps41"/>
    <property type="match status" value="1"/>
</dbReference>
<dbReference type="GO" id="GO:0009267">
    <property type="term" value="P:cellular response to starvation"/>
    <property type="evidence" value="ECO:0007669"/>
    <property type="project" value="TreeGrafter"/>
</dbReference>
<dbReference type="InterPro" id="IPR045111">
    <property type="entry name" value="Vps41/Vps8"/>
</dbReference>
<accession>A0A2U1JCC8</accession>
<protein>
    <recommendedName>
        <fullName evidence="2">Vps41 beta-propeller domain-containing protein</fullName>
    </recommendedName>
</protein>
<dbReference type="EMBL" id="MBFU01000352">
    <property type="protein sequence ID" value="PWA00208.1"/>
    <property type="molecule type" value="Genomic_DNA"/>
</dbReference>
<proteinExistence type="predicted"/>
<dbReference type="Pfam" id="PF23556">
    <property type="entry name" value="TPR_Vps41"/>
    <property type="match status" value="1"/>
</dbReference>
<dbReference type="GO" id="GO:0034058">
    <property type="term" value="P:endosomal vesicle fusion"/>
    <property type="evidence" value="ECO:0007669"/>
    <property type="project" value="TreeGrafter"/>
</dbReference>
<feature type="region of interest" description="Disordered" evidence="1">
    <location>
        <begin position="297"/>
        <end position="321"/>
    </location>
</feature>
<dbReference type="PANTHER" id="PTHR12616:SF1">
    <property type="entry name" value="VACUOLAR PROTEIN SORTING-ASSOCIATED PROTEIN 41 HOMOLOG"/>
    <property type="match status" value="1"/>
</dbReference>
<feature type="domain" description="Vps41 beta-propeller" evidence="2">
    <location>
        <begin position="25"/>
        <end position="323"/>
    </location>
</feature>
<evidence type="ECO:0000259" key="2">
    <source>
        <dbReference type="Pfam" id="PF23411"/>
    </source>
</evidence>
<evidence type="ECO:0000313" key="4">
    <source>
        <dbReference type="EMBL" id="PWA02757.1"/>
    </source>
</evidence>
<dbReference type="GO" id="GO:0016236">
    <property type="term" value="P:macroautophagy"/>
    <property type="evidence" value="ECO:0007669"/>
    <property type="project" value="TreeGrafter"/>
</dbReference>